<dbReference type="PANTHER" id="PTHR12265">
    <property type="entry name" value="TRANSMEMBRANE PROTEIN 53"/>
    <property type="match status" value="1"/>
</dbReference>
<dbReference type="InterPro" id="IPR008547">
    <property type="entry name" value="DUF829_TMEM53"/>
</dbReference>
<reference evidence="8" key="1">
    <citation type="submission" date="2025-08" db="UniProtKB">
        <authorList>
            <consortium name="Ensembl"/>
        </authorList>
    </citation>
    <scope>IDENTIFICATION</scope>
</reference>
<evidence type="ECO:0000256" key="4">
    <source>
        <dbReference type="ARBA" id="ARBA00023136"/>
    </source>
</evidence>
<evidence type="ECO:0000256" key="5">
    <source>
        <dbReference type="ARBA" id="ARBA00023242"/>
    </source>
</evidence>
<proteinExistence type="inferred from homology"/>
<dbReference type="Proteomes" id="UP000694388">
    <property type="component" value="Unplaced"/>
</dbReference>
<dbReference type="GeneTree" id="ENSGT00390000000715"/>
<dbReference type="AlphaFoldDB" id="A0A8C4QHY9"/>
<dbReference type="Ensembl" id="ENSEBUT00000015585.1">
    <property type="protein sequence ID" value="ENSEBUP00000015009.1"/>
    <property type="gene ID" value="ENSEBUG00000009462.1"/>
</dbReference>
<name>A0A8C4QHY9_EPTBU</name>
<evidence type="ECO:0000313" key="8">
    <source>
        <dbReference type="Ensembl" id="ENSEBUP00000015009.1"/>
    </source>
</evidence>
<dbReference type="OMA" id="VECLFWR"/>
<evidence type="ECO:0000256" key="7">
    <source>
        <dbReference type="SAM" id="Phobius"/>
    </source>
</evidence>
<evidence type="ECO:0000256" key="3">
    <source>
        <dbReference type="ARBA" id="ARBA00022989"/>
    </source>
</evidence>
<dbReference type="GO" id="GO:0005640">
    <property type="term" value="C:nuclear outer membrane"/>
    <property type="evidence" value="ECO:0007669"/>
    <property type="project" value="UniProtKB-SubCell"/>
</dbReference>
<keyword evidence="3 7" id="KW-1133">Transmembrane helix</keyword>
<evidence type="ECO:0000256" key="2">
    <source>
        <dbReference type="ARBA" id="ARBA00022692"/>
    </source>
</evidence>
<feature type="transmembrane region" description="Helical" evidence="7">
    <location>
        <begin position="170"/>
        <end position="192"/>
    </location>
</feature>
<keyword evidence="4 7" id="KW-0472">Membrane</keyword>
<keyword evidence="5" id="KW-0539">Nucleus</keyword>
<sequence>MSAEDFDYNITFPDAGASPSELDTDGRTNEPIVFLLGWAGCHDRHLAKYTGIYHQQGCITIRYTARPQDIFLWGILGTSQLSNTAHKLLDLLFDIGVNDHPILFHSFSNGGALLYRYFAEAVNNTDCAHFAAERVIGAVFDSGPGERHIAGSLRALNTTLQSSVVSPLRYVLLFLFFFFTVAMKFLILPLGFCDSLYSKLLHQHCRWPELYLYSRADTIVQYKDVEHIMAARNQFGVITQAVDFGTSEHVQHYRRFPQRYQVICCSFLKHCLLQNHLHRVCLRPDCTATIRPRGIGDNLENKGH</sequence>
<protein>
    <submittedName>
        <fullName evidence="8">Transmembrane protein 53</fullName>
    </submittedName>
</protein>
<dbReference type="SUPFAM" id="SSF53474">
    <property type="entry name" value="alpha/beta-Hydrolases"/>
    <property type="match status" value="1"/>
</dbReference>
<organism evidence="8 9">
    <name type="scientific">Eptatretus burgeri</name>
    <name type="common">Inshore hagfish</name>
    <dbReference type="NCBI Taxonomy" id="7764"/>
    <lineage>
        <taxon>Eukaryota</taxon>
        <taxon>Metazoa</taxon>
        <taxon>Chordata</taxon>
        <taxon>Craniata</taxon>
        <taxon>Vertebrata</taxon>
        <taxon>Cyclostomata</taxon>
        <taxon>Myxini</taxon>
        <taxon>Myxiniformes</taxon>
        <taxon>Myxinidae</taxon>
        <taxon>Eptatretinae</taxon>
        <taxon>Eptatretus</taxon>
    </lineage>
</organism>
<keyword evidence="9" id="KW-1185">Reference proteome</keyword>
<evidence type="ECO:0000313" key="9">
    <source>
        <dbReference type="Proteomes" id="UP000694388"/>
    </source>
</evidence>
<evidence type="ECO:0000256" key="1">
    <source>
        <dbReference type="ARBA" id="ARBA00007387"/>
    </source>
</evidence>
<dbReference type="Pfam" id="PF05705">
    <property type="entry name" value="DUF829"/>
    <property type="match status" value="1"/>
</dbReference>
<evidence type="ECO:0000256" key="6">
    <source>
        <dbReference type="ARBA" id="ARBA00034303"/>
    </source>
</evidence>
<comment type="similarity">
    <text evidence="1">Belongs to the TMEM53 family.</text>
</comment>
<accession>A0A8C4QHY9</accession>
<comment type="subcellular location">
    <subcellularLocation>
        <location evidence="6">Nucleus outer membrane</location>
        <topology evidence="6">Single-pass membrane protein</topology>
    </subcellularLocation>
</comment>
<dbReference type="PANTHER" id="PTHR12265:SF30">
    <property type="entry name" value="TRANSMEMBRANE PROTEIN 53"/>
    <property type="match status" value="1"/>
</dbReference>
<reference evidence="8" key="2">
    <citation type="submission" date="2025-09" db="UniProtKB">
        <authorList>
            <consortium name="Ensembl"/>
        </authorList>
    </citation>
    <scope>IDENTIFICATION</scope>
</reference>
<keyword evidence="2 7" id="KW-0812">Transmembrane</keyword>
<dbReference type="InterPro" id="IPR029058">
    <property type="entry name" value="AB_hydrolase_fold"/>
</dbReference>